<protein>
    <submittedName>
        <fullName evidence="5">DUF916 and DUF3324 domain-containing protein</fullName>
    </submittedName>
</protein>
<accession>A0AAJ5JMI5</accession>
<feature type="domain" description="WxL Interacting Protein host binding" evidence="3">
    <location>
        <begin position="166"/>
        <end position="301"/>
    </location>
</feature>
<name>A0AAJ5JMI5_9ENTE</name>
<keyword evidence="1" id="KW-0472">Membrane</keyword>
<evidence type="ECO:0000259" key="2">
    <source>
        <dbReference type="Pfam" id="PF06030"/>
    </source>
</evidence>
<evidence type="ECO:0000313" key="6">
    <source>
        <dbReference type="Proteomes" id="UP000296883"/>
    </source>
</evidence>
<reference evidence="5 7" key="1">
    <citation type="submission" date="2019-03" db="EMBL/GenBank/DDBJ databases">
        <title>Vagococcus sp. was isolated fron gut of Carduelis flavirostris.</title>
        <authorList>
            <person name="Ge Y."/>
        </authorList>
    </citation>
    <scope>NUCLEOTIDE SEQUENCE [LARGE SCALE GENOMIC DNA]</scope>
    <source>
        <strain evidence="5 7">CF-210</strain>
    </source>
</reference>
<dbReference type="Pfam" id="PF06030">
    <property type="entry name" value="WxLIP_PGBD"/>
    <property type="match status" value="1"/>
</dbReference>
<dbReference type="EMBL" id="SRHU01000014">
    <property type="protein sequence ID" value="TFZ42091.1"/>
    <property type="molecule type" value="Genomic_DNA"/>
</dbReference>
<keyword evidence="1" id="KW-0812">Transmembrane</keyword>
<dbReference type="EMBL" id="CP038865">
    <property type="protein sequence ID" value="QCA28053.1"/>
    <property type="molecule type" value="Genomic_DNA"/>
</dbReference>
<proteinExistence type="predicted"/>
<keyword evidence="6" id="KW-1185">Reference proteome</keyword>
<evidence type="ECO:0000256" key="1">
    <source>
        <dbReference type="SAM" id="Phobius"/>
    </source>
</evidence>
<gene>
    <name evidence="5" type="ORF">E4031_03975</name>
    <name evidence="4" type="ORF">E4Z98_01520</name>
</gene>
<evidence type="ECO:0000313" key="5">
    <source>
        <dbReference type="EMBL" id="TFZ42091.1"/>
    </source>
</evidence>
<sequence>MRKQLAIIVSIFFISMIGGLIVTPVNAEEQPAFEYTVTPIFPENQTDKTLGYFDLLVQPGSKQQVMVEVSNSSKEEKKIKITPTTSGTTTSGTIDYSGKSLPHTDDLIASFSDITSQAQIVTLKANEKKKVGFEIQVPDKEFSGVILGGFYAQEVLKESNNESKKDGLQIENRFAIIIGCVLKNSDQAVEQAFSLQPVTVDNYGGYFSLNIPLVNEVARIMSDYQLDGSILNDKKEVIQTIDASSFSMAPQSIYNLPVQVDAQTFKPGKYQLKLTVSTKDKKNDWQLSSDFKIDAKKRQEVMKESIDTPAWYETNAVLYGIIAILIVIVVVIAISKKRK</sequence>
<dbReference type="RefSeq" id="WP_135254186.1">
    <property type="nucleotide sequence ID" value="NZ_CP038865.1"/>
</dbReference>
<feature type="transmembrane region" description="Helical" evidence="1">
    <location>
        <begin position="316"/>
        <end position="334"/>
    </location>
</feature>
<reference evidence="4 6" key="2">
    <citation type="journal article" date="2020" name="Int. J. Syst. Evol. Microbiol.">
        <title>Vagococcus xieshaowenii sp. nov., isolated from snow finch (Montifringilla taczanowskii) cloacal content.</title>
        <authorList>
            <person name="Ge Y."/>
            <person name="Yang J."/>
            <person name="Lai X.H."/>
            <person name="Zhang G."/>
            <person name="Jin D."/>
            <person name="Lu S."/>
            <person name="Wang B."/>
            <person name="Huang Y."/>
            <person name="Huang Y."/>
            <person name="Ren Z."/>
            <person name="Zhang X."/>
            <person name="Xu J."/>
        </authorList>
    </citation>
    <scope>NUCLEOTIDE SEQUENCE [LARGE SCALE GENOMIC DNA]</scope>
    <source>
        <strain evidence="6">personal::cf-49</strain>
        <strain evidence="4">Personal::cf-49</strain>
    </source>
</reference>
<evidence type="ECO:0000259" key="3">
    <source>
        <dbReference type="Pfam" id="PF11797"/>
    </source>
</evidence>
<dbReference type="InterPro" id="IPR021759">
    <property type="entry name" value="WxLIP_HBD"/>
</dbReference>
<dbReference type="Proteomes" id="UP000297725">
    <property type="component" value="Unassembled WGS sequence"/>
</dbReference>
<organism evidence="5 7">
    <name type="scientific">Vagococcus xieshaowenii</name>
    <dbReference type="NCBI Taxonomy" id="2562451"/>
    <lineage>
        <taxon>Bacteria</taxon>
        <taxon>Bacillati</taxon>
        <taxon>Bacillota</taxon>
        <taxon>Bacilli</taxon>
        <taxon>Lactobacillales</taxon>
        <taxon>Enterococcaceae</taxon>
        <taxon>Vagococcus</taxon>
    </lineage>
</organism>
<feature type="domain" description="WxL Interacting Protein peptidoglycan binding" evidence="2">
    <location>
        <begin position="35"/>
        <end position="153"/>
    </location>
</feature>
<evidence type="ECO:0000313" key="7">
    <source>
        <dbReference type="Proteomes" id="UP000297725"/>
    </source>
</evidence>
<dbReference type="AlphaFoldDB" id="A0AAJ5JMI5"/>
<dbReference type="Pfam" id="PF11797">
    <property type="entry name" value="WxLIP_HBD"/>
    <property type="match status" value="1"/>
</dbReference>
<dbReference type="InterPro" id="IPR010317">
    <property type="entry name" value="WxLIP_PGBD"/>
</dbReference>
<evidence type="ECO:0000313" key="4">
    <source>
        <dbReference type="EMBL" id="QCA28053.1"/>
    </source>
</evidence>
<dbReference type="Proteomes" id="UP000296883">
    <property type="component" value="Chromosome"/>
</dbReference>
<keyword evidence="1" id="KW-1133">Transmembrane helix</keyword>